<dbReference type="AlphaFoldDB" id="A0A9P7FNU0"/>
<gene>
    <name evidence="1" type="ORF">H0H81_011142</name>
</gene>
<sequence length="374" mass="43162">MTALLPATDPDKIDQGLLEMVSRMVSYDAMCGWAVNLVTRFEKHHPELVPLIKRIVCLIPLVHVHNHKDNCTYCFASIYIKHAGHFHGETTEHYWPECNQLGPQTRQMNNGHRQDTLIDHHSDWNWKKVANIEATTLENDVAYAKRLFLHKRAHFQGLSQLYADQVPTWDKMDRNSHVKGPDKEVRCVYRHDQQKVPSQSAIYQFLLYSEAHRKEKADLNAAGLGKVAVFLNEGLNIARLQLELEALVKRNRLHPLESERVQINADREKLRTRISKWRSLQKAQMTSIGDQVLKQSVSKAFADAPESERLFLPSEFSPEERLKFDLITLARAEFQLREGAAFDALRSVRNIVKTLGTIGHEKKTQDYGQMRNTR</sequence>
<proteinExistence type="predicted"/>
<evidence type="ECO:0000313" key="2">
    <source>
        <dbReference type="Proteomes" id="UP000717328"/>
    </source>
</evidence>
<name>A0A9P7FNU0_9AGAR</name>
<dbReference type="Proteomes" id="UP000717328">
    <property type="component" value="Unassembled WGS sequence"/>
</dbReference>
<dbReference type="Pfam" id="PF18758">
    <property type="entry name" value="KDZ"/>
    <property type="match status" value="1"/>
</dbReference>
<comment type="caution">
    <text evidence="1">The sequence shown here is derived from an EMBL/GenBank/DDBJ whole genome shotgun (WGS) entry which is preliminary data.</text>
</comment>
<protein>
    <submittedName>
        <fullName evidence="1">Uncharacterized protein</fullName>
    </submittedName>
</protein>
<accession>A0A9P7FNU0</accession>
<keyword evidence="2" id="KW-1185">Reference proteome</keyword>
<feature type="non-terminal residue" evidence="1">
    <location>
        <position position="374"/>
    </location>
</feature>
<dbReference type="OrthoDB" id="3257768at2759"/>
<evidence type="ECO:0000313" key="1">
    <source>
        <dbReference type="EMBL" id="KAG5635469.1"/>
    </source>
</evidence>
<dbReference type="EMBL" id="JABCKI010006084">
    <property type="protein sequence ID" value="KAG5635469.1"/>
    <property type="molecule type" value="Genomic_DNA"/>
</dbReference>
<dbReference type="InterPro" id="IPR040521">
    <property type="entry name" value="KDZ"/>
</dbReference>
<reference evidence="1" key="1">
    <citation type="submission" date="2021-02" db="EMBL/GenBank/DDBJ databases">
        <authorList>
            <person name="Nieuwenhuis M."/>
            <person name="Van De Peppel L.J.J."/>
        </authorList>
    </citation>
    <scope>NUCLEOTIDE SEQUENCE</scope>
    <source>
        <strain evidence="1">D49</strain>
    </source>
</reference>
<reference evidence="1" key="2">
    <citation type="submission" date="2021-10" db="EMBL/GenBank/DDBJ databases">
        <title>Phylogenomics reveals ancestral predisposition of the termite-cultivated fungus Termitomyces towards a domesticated lifestyle.</title>
        <authorList>
            <person name="Auxier B."/>
            <person name="Grum-Grzhimaylo A."/>
            <person name="Cardenas M.E."/>
            <person name="Lodge J.D."/>
            <person name="Laessoe T."/>
            <person name="Pedersen O."/>
            <person name="Smith M.E."/>
            <person name="Kuyper T.W."/>
            <person name="Franco-Molano E.A."/>
            <person name="Baroni T.J."/>
            <person name="Aanen D.K."/>
        </authorList>
    </citation>
    <scope>NUCLEOTIDE SEQUENCE</scope>
    <source>
        <strain evidence="1">D49</strain>
    </source>
</reference>
<organism evidence="1 2">
    <name type="scientific">Sphagnurus paluster</name>
    <dbReference type="NCBI Taxonomy" id="117069"/>
    <lineage>
        <taxon>Eukaryota</taxon>
        <taxon>Fungi</taxon>
        <taxon>Dikarya</taxon>
        <taxon>Basidiomycota</taxon>
        <taxon>Agaricomycotina</taxon>
        <taxon>Agaricomycetes</taxon>
        <taxon>Agaricomycetidae</taxon>
        <taxon>Agaricales</taxon>
        <taxon>Tricholomatineae</taxon>
        <taxon>Lyophyllaceae</taxon>
        <taxon>Sphagnurus</taxon>
    </lineage>
</organism>